<dbReference type="SUPFAM" id="SSF56925">
    <property type="entry name" value="OMPA-like"/>
    <property type="match status" value="1"/>
</dbReference>
<reference evidence="3" key="1">
    <citation type="journal article" date="2019" name="Int. J. Syst. Evol. Microbiol.">
        <title>The Global Catalogue of Microorganisms (GCM) 10K type strain sequencing project: providing services to taxonomists for standard genome sequencing and annotation.</title>
        <authorList>
            <consortium name="The Broad Institute Genomics Platform"/>
            <consortium name="The Broad Institute Genome Sequencing Center for Infectious Disease"/>
            <person name="Wu L."/>
            <person name="Ma J."/>
        </authorList>
    </citation>
    <scope>NUCLEOTIDE SEQUENCE [LARGE SCALE GENOMIC DNA]</scope>
    <source>
        <strain evidence="3">CGMCC 1.15103</strain>
    </source>
</reference>
<organism evidence="2 3">
    <name type="scientific">Paraburkholderia caffeinilytica</name>
    <dbReference type="NCBI Taxonomy" id="1761016"/>
    <lineage>
        <taxon>Bacteria</taxon>
        <taxon>Pseudomonadati</taxon>
        <taxon>Pseudomonadota</taxon>
        <taxon>Betaproteobacteria</taxon>
        <taxon>Burkholderiales</taxon>
        <taxon>Burkholderiaceae</taxon>
        <taxon>Paraburkholderia</taxon>
    </lineage>
</organism>
<name>A0ABQ1NBB5_9BURK</name>
<dbReference type="InterPro" id="IPR011250">
    <property type="entry name" value="OMP/PagP_B-barrel"/>
</dbReference>
<proteinExistence type="predicted"/>
<dbReference type="PANTHER" id="PTHR36920:SF1">
    <property type="entry name" value="OUTER MEMBRANE PROTEIN W"/>
    <property type="match status" value="1"/>
</dbReference>
<sequence>MHIMPQGKSGLTNVVSAGGVPVNQDVPDTGAHASNSDTASFSIEYHVTDNIGVALLMGTPFTSHLIGDGSLSQFGVIGEAKPLAPILEARYHLFSADSKFRPFVGVGANYTWFANTHLTNSSFIAANFGPGSSTSASLSPSWNPVLDVGATYSMTKHWSVGASLIYMPLSTTLTTRATTATGSEVVTKTKIRVTPLITLVNVAYTF</sequence>
<evidence type="ECO:0000313" key="3">
    <source>
        <dbReference type="Proteomes" id="UP000602004"/>
    </source>
</evidence>
<evidence type="ECO:0000256" key="1">
    <source>
        <dbReference type="ARBA" id="ARBA00004442"/>
    </source>
</evidence>
<dbReference type="EMBL" id="BMHL01000016">
    <property type="protein sequence ID" value="GGC66350.1"/>
    <property type="molecule type" value="Genomic_DNA"/>
</dbReference>
<accession>A0ABQ1NBB5</accession>
<gene>
    <name evidence="2" type="ORF">GCM10011400_62940</name>
</gene>
<keyword evidence="3" id="KW-1185">Reference proteome</keyword>
<dbReference type="Proteomes" id="UP000602004">
    <property type="component" value="Unassembled WGS sequence"/>
</dbReference>
<comment type="caution">
    <text evidence="2">The sequence shown here is derived from an EMBL/GenBank/DDBJ whole genome shotgun (WGS) entry which is preliminary data.</text>
</comment>
<dbReference type="Gene3D" id="2.40.160.20">
    <property type="match status" value="1"/>
</dbReference>
<evidence type="ECO:0000313" key="2">
    <source>
        <dbReference type="EMBL" id="GGC66350.1"/>
    </source>
</evidence>
<protein>
    <submittedName>
        <fullName evidence="2">Outer membrane protein</fullName>
    </submittedName>
</protein>
<comment type="subcellular location">
    <subcellularLocation>
        <location evidence="1">Cell outer membrane</location>
    </subcellularLocation>
</comment>
<dbReference type="InterPro" id="IPR005618">
    <property type="entry name" value="OMPW"/>
</dbReference>
<dbReference type="PANTHER" id="PTHR36920">
    <property type="match status" value="1"/>
</dbReference>
<dbReference type="Pfam" id="PF03922">
    <property type="entry name" value="OmpW"/>
    <property type="match status" value="1"/>
</dbReference>